<dbReference type="Pfam" id="PF01814">
    <property type="entry name" value="Hemerythrin"/>
    <property type="match status" value="1"/>
</dbReference>
<sequence length="177" mass="20450">MPRLSEAVKRDQARITDAYHGLMATNPDDREPDAFVWALARYLIVENLALLPALEYHLSSSRERQRRLSDDYDSIHTKLRHMVKYDPSEESFVSALRAIWVDLEPHIREENDGDLEELENKMGLEDSEALGRKYETLREMLQKPYGKDGVPDEETLRDVLDTTKQELMERMGMGGGV</sequence>
<accession>A0AAN7H4K2</accession>
<reference evidence="2" key="2">
    <citation type="submission" date="2023-05" db="EMBL/GenBank/DDBJ databases">
        <authorList>
            <consortium name="Lawrence Berkeley National Laboratory"/>
            <person name="Steindorff A."/>
            <person name="Hensen N."/>
            <person name="Bonometti L."/>
            <person name="Westerberg I."/>
            <person name="Brannstrom I.O."/>
            <person name="Guillou S."/>
            <person name="Cros-Aarteil S."/>
            <person name="Calhoun S."/>
            <person name="Haridas S."/>
            <person name="Kuo A."/>
            <person name="Mondo S."/>
            <person name="Pangilinan J."/>
            <person name="Riley R."/>
            <person name="Labutti K."/>
            <person name="Andreopoulos B."/>
            <person name="Lipzen A."/>
            <person name="Chen C."/>
            <person name="Yanf M."/>
            <person name="Daum C."/>
            <person name="Ng V."/>
            <person name="Clum A."/>
            <person name="Ohm R."/>
            <person name="Martin F."/>
            <person name="Silar P."/>
            <person name="Natvig D."/>
            <person name="Lalanne C."/>
            <person name="Gautier V."/>
            <person name="Ament-Velasquez S.L."/>
            <person name="Kruys A."/>
            <person name="Hutchinson M.I."/>
            <person name="Powell A.J."/>
            <person name="Barry K."/>
            <person name="Miller A.N."/>
            <person name="Grigoriev I.V."/>
            <person name="Debuchy R."/>
            <person name="Gladieux P."/>
            <person name="Thoren M.H."/>
            <person name="Johannesson H."/>
        </authorList>
    </citation>
    <scope>NUCLEOTIDE SEQUENCE</scope>
    <source>
        <strain evidence="2">CBS 990.96</strain>
    </source>
</reference>
<dbReference type="InterPro" id="IPR012312">
    <property type="entry name" value="Hemerythrin-like"/>
</dbReference>
<reference evidence="2" key="1">
    <citation type="journal article" date="2023" name="Mol. Phylogenet. Evol.">
        <title>Genome-scale phylogeny and comparative genomics of the fungal order Sordariales.</title>
        <authorList>
            <person name="Hensen N."/>
            <person name="Bonometti L."/>
            <person name="Westerberg I."/>
            <person name="Brannstrom I.O."/>
            <person name="Guillou S."/>
            <person name="Cros-Aarteil S."/>
            <person name="Calhoun S."/>
            <person name="Haridas S."/>
            <person name="Kuo A."/>
            <person name="Mondo S."/>
            <person name="Pangilinan J."/>
            <person name="Riley R."/>
            <person name="LaButti K."/>
            <person name="Andreopoulos B."/>
            <person name="Lipzen A."/>
            <person name="Chen C."/>
            <person name="Yan M."/>
            <person name="Daum C."/>
            <person name="Ng V."/>
            <person name="Clum A."/>
            <person name="Steindorff A."/>
            <person name="Ohm R.A."/>
            <person name="Martin F."/>
            <person name="Silar P."/>
            <person name="Natvig D.O."/>
            <person name="Lalanne C."/>
            <person name="Gautier V."/>
            <person name="Ament-Velasquez S.L."/>
            <person name="Kruys A."/>
            <person name="Hutchinson M.I."/>
            <person name="Powell A.J."/>
            <person name="Barry K."/>
            <person name="Miller A.N."/>
            <person name="Grigoriev I.V."/>
            <person name="Debuchy R."/>
            <person name="Gladieux P."/>
            <person name="Hiltunen Thoren M."/>
            <person name="Johannesson H."/>
        </authorList>
    </citation>
    <scope>NUCLEOTIDE SEQUENCE</scope>
    <source>
        <strain evidence="2">CBS 990.96</strain>
    </source>
</reference>
<protein>
    <recommendedName>
        <fullName evidence="1">Hemerythrin-like domain-containing protein</fullName>
    </recommendedName>
</protein>
<evidence type="ECO:0000313" key="3">
    <source>
        <dbReference type="Proteomes" id="UP001301958"/>
    </source>
</evidence>
<gene>
    <name evidence="2" type="ORF">QBC38DRAFT_177402</name>
</gene>
<dbReference type="PANTHER" id="PTHR35585">
    <property type="entry name" value="HHE DOMAIN PROTEIN (AFU_ORTHOLOGUE AFUA_4G00730)"/>
    <property type="match status" value="1"/>
</dbReference>
<comment type="caution">
    <text evidence="2">The sequence shown here is derived from an EMBL/GenBank/DDBJ whole genome shotgun (WGS) entry which is preliminary data.</text>
</comment>
<proteinExistence type="predicted"/>
<dbReference type="AlphaFoldDB" id="A0AAN7H4K2"/>
<name>A0AAN7H4K2_9PEZI</name>
<dbReference type="Proteomes" id="UP001301958">
    <property type="component" value="Unassembled WGS sequence"/>
</dbReference>
<keyword evidence="3" id="KW-1185">Reference proteome</keyword>
<evidence type="ECO:0000313" key="2">
    <source>
        <dbReference type="EMBL" id="KAK4231903.1"/>
    </source>
</evidence>
<evidence type="ECO:0000259" key="1">
    <source>
        <dbReference type="Pfam" id="PF01814"/>
    </source>
</evidence>
<organism evidence="2 3">
    <name type="scientific">Podospora fimiseda</name>
    <dbReference type="NCBI Taxonomy" id="252190"/>
    <lineage>
        <taxon>Eukaryota</taxon>
        <taxon>Fungi</taxon>
        <taxon>Dikarya</taxon>
        <taxon>Ascomycota</taxon>
        <taxon>Pezizomycotina</taxon>
        <taxon>Sordariomycetes</taxon>
        <taxon>Sordariomycetidae</taxon>
        <taxon>Sordariales</taxon>
        <taxon>Podosporaceae</taxon>
        <taxon>Podospora</taxon>
    </lineage>
</organism>
<feature type="domain" description="Hemerythrin-like" evidence="1">
    <location>
        <begin position="33"/>
        <end position="113"/>
    </location>
</feature>
<dbReference type="EMBL" id="MU865290">
    <property type="protein sequence ID" value="KAK4231903.1"/>
    <property type="molecule type" value="Genomic_DNA"/>
</dbReference>
<dbReference type="PANTHER" id="PTHR35585:SF1">
    <property type="entry name" value="HHE DOMAIN PROTEIN (AFU_ORTHOLOGUE AFUA_4G00730)"/>
    <property type="match status" value="1"/>
</dbReference>